<feature type="compositionally biased region" description="Basic and acidic residues" evidence="5">
    <location>
        <begin position="399"/>
        <end position="412"/>
    </location>
</feature>
<organism evidence="7 8">
    <name type="scientific">Eutrema salsugineum</name>
    <name type="common">Saltwater cress</name>
    <name type="synonym">Sisymbrium salsugineum</name>
    <dbReference type="NCBI Taxonomy" id="72664"/>
    <lineage>
        <taxon>Eukaryota</taxon>
        <taxon>Viridiplantae</taxon>
        <taxon>Streptophyta</taxon>
        <taxon>Embryophyta</taxon>
        <taxon>Tracheophyta</taxon>
        <taxon>Spermatophyta</taxon>
        <taxon>Magnoliopsida</taxon>
        <taxon>eudicotyledons</taxon>
        <taxon>Gunneridae</taxon>
        <taxon>Pentapetalae</taxon>
        <taxon>rosids</taxon>
        <taxon>malvids</taxon>
        <taxon>Brassicales</taxon>
        <taxon>Brassicaceae</taxon>
        <taxon>Eutremeae</taxon>
        <taxon>Eutrema</taxon>
    </lineage>
</organism>
<dbReference type="PROSITE" id="PS50199">
    <property type="entry name" value="ZF_RANBP2_2"/>
    <property type="match status" value="4"/>
</dbReference>
<evidence type="ECO:0000256" key="4">
    <source>
        <dbReference type="PROSITE-ProRule" id="PRU00322"/>
    </source>
</evidence>
<dbReference type="eggNOG" id="KOG4198">
    <property type="taxonomic scope" value="Eukaryota"/>
</dbReference>
<dbReference type="Gene3D" id="4.10.1060.10">
    <property type="entry name" value="Zinc finger, RanBP2-type"/>
    <property type="match status" value="4"/>
</dbReference>
<dbReference type="InterPro" id="IPR001876">
    <property type="entry name" value="Znf_RanBP2"/>
</dbReference>
<evidence type="ECO:0000256" key="5">
    <source>
        <dbReference type="SAM" id="MobiDB-lite"/>
    </source>
</evidence>
<dbReference type="KEGG" id="eus:EUTSA_v10011523mg"/>
<name>V4KHL4_EUTSA</name>
<feature type="domain" description="RanBP2-type" evidence="6">
    <location>
        <begin position="339"/>
        <end position="368"/>
    </location>
</feature>
<evidence type="ECO:0000259" key="6">
    <source>
        <dbReference type="PROSITE" id="PS50199"/>
    </source>
</evidence>
<accession>V4KHL4</accession>
<dbReference type="GO" id="GO:0003729">
    <property type="term" value="F:mRNA binding"/>
    <property type="evidence" value="ECO:0007669"/>
    <property type="project" value="TreeGrafter"/>
</dbReference>
<dbReference type="GO" id="GO:0005737">
    <property type="term" value="C:cytoplasm"/>
    <property type="evidence" value="ECO:0007669"/>
    <property type="project" value="TreeGrafter"/>
</dbReference>
<gene>
    <name evidence="7" type="ORF">EUTSA_v10011523mg</name>
</gene>
<dbReference type="PANTHER" id="PTHR23111">
    <property type="entry name" value="ZINC FINGER PROTEIN"/>
    <property type="match status" value="1"/>
</dbReference>
<evidence type="ECO:0000313" key="7">
    <source>
        <dbReference type="EMBL" id="ESQ30679.1"/>
    </source>
</evidence>
<dbReference type="PROSITE" id="PS01358">
    <property type="entry name" value="ZF_RANBP2_1"/>
    <property type="match status" value="3"/>
</dbReference>
<feature type="region of interest" description="Disordered" evidence="5">
    <location>
        <begin position="399"/>
        <end position="418"/>
    </location>
</feature>
<dbReference type="SMART" id="SM00547">
    <property type="entry name" value="ZnF_RBZ"/>
    <property type="match status" value="4"/>
</dbReference>
<dbReference type="STRING" id="72664.V4KHL4"/>
<protein>
    <recommendedName>
        <fullName evidence="6">RanBP2-type domain-containing protein</fullName>
    </recommendedName>
</protein>
<proteinExistence type="predicted"/>
<dbReference type="Gramene" id="ESQ30679">
    <property type="protein sequence ID" value="ESQ30679"/>
    <property type="gene ID" value="EUTSA_v10011523mg"/>
</dbReference>
<dbReference type="InterPro" id="IPR036443">
    <property type="entry name" value="Znf_RanBP2_sf"/>
</dbReference>
<keyword evidence="8" id="KW-1185">Reference proteome</keyword>
<dbReference type="PANTHER" id="PTHR23111:SF40">
    <property type="entry name" value="RNA-BINDING PROTEIN INVOLVED IN HETEROCHROMATIN ASSEMBLY-RELATED"/>
    <property type="match status" value="1"/>
</dbReference>
<feature type="domain" description="RanBP2-type" evidence="6">
    <location>
        <begin position="300"/>
        <end position="329"/>
    </location>
</feature>
<keyword evidence="2 4" id="KW-0863">Zinc-finger</keyword>
<feature type="domain" description="RanBP2-type" evidence="6">
    <location>
        <begin position="263"/>
        <end position="292"/>
    </location>
</feature>
<dbReference type="InterPro" id="IPR049534">
    <property type="entry name" value="TEX13A/C/D_Znf"/>
</dbReference>
<dbReference type="OMA" id="KEGHWLC"/>
<feature type="domain" description="RanBP2-type" evidence="6">
    <location>
        <begin position="372"/>
        <end position="401"/>
    </location>
</feature>
<reference evidence="7 8" key="1">
    <citation type="journal article" date="2013" name="Front. Plant Sci.">
        <title>The Reference Genome of the Halophytic Plant Eutrema salsugineum.</title>
        <authorList>
            <person name="Yang R."/>
            <person name="Jarvis D.E."/>
            <person name="Chen H."/>
            <person name="Beilstein M.A."/>
            <person name="Grimwood J."/>
            <person name="Jenkins J."/>
            <person name="Shu S."/>
            <person name="Prochnik S."/>
            <person name="Xin M."/>
            <person name="Ma C."/>
            <person name="Schmutz J."/>
            <person name="Wing R.A."/>
            <person name="Mitchell-Olds T."/>
            <person name="Schumaker K.S."/>
            <person name="Wang X."/>
        </authorList>
    </citation>
    <scope>NUCLEOTIDE SEQUENCE [LARGE SCALE GENOMIC DNA]</scope>
</reference>
<dbReference type="Proteomes" id="UP000030689">
    <property type="component" value="Unassembled WGS sequence"/>
</dbReference>
<keyword evidence="1" id="KW-0479">Metal-binding</keyword>
<dbReference type="EMBL" id="KI517809">
    <property type="protein sequence ID" value="ESQ30679.1"/>
    <property type="molecule type" value="Genomic_DNA"/>
</dbReference>
<dbReference type="Pfam" id="PF00641">
    <property type="entry name" value="Zn_ribbon_RanBP"/>
    <property type="match status" value="2"/>
</dbReference>
<evidence type="ECO:0000313" key="8">
    <source>
        <dbReference type="Proteomes" id="UP000030689"/>
    </source>
</evidence>
<dbReference type="SUPFAM" id="SSF90209">
    <property type="entry name" value="Ran binding protein zinc finger-like"/>
    <property type="match status" value="2"/>
</dbReference>
<dbReference type="GO" id="GO:0008270">
    <property type="term" value="F:zinc ion binding"/>
    <property type="evidence" value="ECO:0007669"/>
    <property type="project" value="UniProtKB-KW"/>
</dbReference>
<keyword evidence="3" id="KW-0862">Zinc</keyword>
<sequence length="418" mass="48005">MSVFQVIFLVGNSIFRPQKPSLPISFNRFPSVSLRFRCFSSEAATAATSTVNSDFPSPSPSPHPWPEWISFVDRLKTKGYFTKNIEDDTVYQEMNVVKDACLSFARDRYDILRSLSSGDIQALVERGCPNLFRKTVNSSKRIRAHVRLDEGDVCGSCELRGSCDRAYVILKETEADARTVDVMRLLLFNALDSVVISRGKIPPGRELVHESARRLLLELVEFSEKPLNLVLPKPAAKESLPPKERVFKSRRNDEPSQRVWSHYNADWACPKCDFLNFARNERCRECNEVADRRSVAAVVKEGDWLCPECNFSNFSRNQSCLKCKAKGPKRTSMENVEMKKGDWNCSGCGFMNFSSNKQCKQCRERRPKRQLEPGEWECPSCDFLNYRRNTVCKKCECKRPSESNNHQEDHTWKRPVLL</sequence>
<evidence type="ECO:0000256" key="1">
    <source>
        <dbReference type="ARBA" id="ARBA00022723"/>
    </source>
</evidence>
<evidence type="ECO:0000256" key="2">
    <source>
        <dbReference type="ARBA" id="ARBA00022771"/>
    </source>
</evidence>
<dbReference type="Pfam" id="PF20864">
    <property type="entry name" value="Zn_ribbon_TEX13"/>
    <property type="match status" value="1"/>
</dbReference>
<evidence type="ECO:0000256" key="3">
    <source>
        <dbReference type="ARBA" id="ARBA00022833"/>
    </source>
</evidence>
<dbReference type="AlphaFoldDB" id="V4KHL4"/>